<evidence type="ECO:0000313" key="1">
    <source>
        <dbReference type="EMBL" id="LAC35848.1"/>
    </source>
</evidence>
<sequence>MASVWDESEDGVGEEVLKMSTEEIVQRTRLLDSEIKIMKSEVLRVTHELQAMKDKIKENSEKIKVNKTLPYLVSNVIEVRAALQGLLSAIYWEGEGQGNS</sequence>
<keyword evidence="1" id="KW-0647">Proteasome</keyword>
<dbReference type="EMBL" id="ICPP01003204">
    <property type="protein sequence ID" value="LAC35848.1"/>
    <property type="molecule type" value="Transcribed_RNA"/>
</dbReference>
<reference evidence="1" key="2">
    <citation type="submission" date="2020-03" db="EMBL/GenBank/DDBJ databases">
        <authorList>
            <consortium name="Environmental Genome Science Research Promotion Project"/>
            <person name="Nakajima N."/>
            <person name="Onuma M."/>
            <person name="Endoh D."/>
        </authorList>
    </citation>
    <scope>NUCLEOTIDE SEQUENCE</scope>
</reference>
<proteinExistence type="predicted"/>
<dbReference type="GO" id="GO:0000502">
    <property type="term" value="C:proteasome complex"/>
    <property type="evidence" value="ECO:0007669"/>
    <property type="project" value="UniProtKB-KW"/>
</dbReference>
<reference evidence="1" key="1">
    <citation type="submission" date="2020-03" db="EMBL/GenBank/DDBJ databases">
        <title>Okinawa Rail whole genome shotgun sequence.</title>
        <authorList>
            <person name="Nakajima N."/>
            <person name="Onuma M."/>
            <person name="Endoh D."/>
        </authorList>
    </citation>
    <scope>NUCLEOTIDE SEQUENCE</scope>
</reference>
<organism evidence="1">
    <name type="scientific">Hypotaenidia okinawae</name>
    <dbReference type="NCBI Taxonomy" id="2861861"/>
    <lineage>
        <taxon>Eukaryota</taxon>
        <taxon>Metazoa</taxon>
        <taxon>Chordata</taxon>
        <taxon>Craniata</taxon>
        <taxon>Vertebrata</taxon>
        <taxon>Euteleostomi</taxon>
        <taxon>Archelosauria</taxon>
        <taxon>Archosauria</taxon>
        <taxon>Dinosauria</taxon>
        <taxon>Saurischia</taxon>
        <taxon>Theropoda</taxon>
        <taxon>Coelurosauria</taxon>
        <taxon>Aves</taxon>
        <taxon>Neognathae</taxon>
        <taxon>Neoaves</taxon>
        <taxon>Gruiformes</taxon>
        <taxon>Rallidae</taxon>
        <taxon>Hypotaenidia</taxon>
    </lineage>
</organism>
<accession>A0A6G1RAN2</accession>
<protein>
    <submittedName>
        <fullName evidence="1">Proteasome 26S subunit, ATPase 3</fullName>
    </submittedName>
</protein>
<dbReference type="AlphaFoldDB" id="A0A6G1RAN2"/>
<name>A0A6G1RAN2_9GRUI</name>